<feature type="region of interest" description="Disordered" evidence="1">
    <location>
        <begin position="49"/>
        <end position="95"/>
    </location>
</feature>
<evidence type="ECO:0000256" key="1">
    <source>
        <dbReference type="SAM" id="MobiDB-lite"/>
    </source>
</evidence>
<gene>
    <name evidence="2" type="ORF">LNINA_LOCUS8220</name>
</gene>
<name>A0AAV1JJX5_9NEOP</name>
<evidence type="ECO:0000313" key="2">
    <source>
        <dbReference type="EMBL" id="CAK1548871.1"/>
    </source>
</evidence>
<feature type="compositionally biased region" description="Polar residues" evidence="1">
    <location>
        <begin position="63"/>
        <end position="81"/>
    </location>
</feature>
<proteinExistence type="predicted"/>
<reference evidence="2 3" key="1">
    <citation type="submission" date="2023-11" db="EMBL/GenBank/DDBJ databases">
        <authorList>
            <person name="Okamura Y."/>
        </authorList>
    </citation>
    <scope>NUCLEOTIDE SEQUENCE [LARGE SCALE GENOMIC DNA]</scope>
</reference>
<feature type="compositionally biased region" description="Basic and acidic residues" evidence="1">
    <location>
        <begin position="51"/>
        <end position="62"/>
    </location>
</feature>
<organism evidence="2 3">
    <name type="scientific">Leptosia nina</name>
    <dbReference type="NCBI Taxonomy" id="320188"/>
    <lineage>
        <taxon>Eukaryota</taxon>
        <taxon>Metazoa</taxon>
        <taxon>Ecdysozoa</taxon>
        <taxon>Arthropoda</taxon>
        <taxon>Hexapoda</taxon>
        <taxon>Insecta</taxon>
        <taxon>Pterygota</taxon>
        <taxon>Neoptera</taxon>
        <taxon>Endopterygota</taxon>
        <taxon>Lepidoptera</taxon>
        <taxon>Glossata</taxon>
        <taxon>Ditrysia</taxon>
        <taxon>Papilionoidea</taxon>
        <taxon>Pieridae</taxon>
        <taxon>Pierinae</taxon>
        <taxon>Leptosia</taxon>
    </lineage>
</organism>
<keyword evidence="3" id="KW-1185">Reference proteome</keyword>
<accession>A0AAV1JJX5</accession>
<protein>
    <submittedName>
        <fullName evidence="2">Uncharacterized protein</fullName>
    </submittedName>
</protein>
<comment type="caution">
    <text evidence="2">The sequence shown here is derived from an EMBL/GenBank/DDBJ whole genome shotgun (WGS) entry which is preliminary data.</text>
</comment>
<evidence type="ECO:0000313" key="3">
    <source>
        <dbReference type="Proteomes" id="UP001497472"/>
    </source>
</evidence>
<dbReference type="AlphaFoldDB" id="A0AAV1JJX5"/>
<dbReference type="Proteomes" id="UP001497472">
    <property type="component" value="Unassembled WGS sequence"/>
</dbReference>
<sequence length="222" mass="25586">MNKLAQRRNFFERGVNTVRWARLRHRHSSVSFVLYFLSPTVLRLAHTRNKSRLDSQENERSPTRTNVAHQAARSTEAQQSAAPLDPVARRRRSNRTWRIELSGNAARNNSERNGRDTKCHDRRFTTKYYQQIYTMLIKVFMSQKSGITKEKKQFTCHNYTGGHSDQTVIIIAVQRNLMLVASVIHRAGFHQSGARHGRAGHMPLATSEIDRQTATRTPTYIA</sequence>
<dbReference type="EMBL" id="CAVLEF010000011">
    <property type="protein sequence ID" value="CAK1548871.1"/>
    <property type="molecule type" value="Genomic_DNA"/>
</dbReference>